<organism evidence="1 2">
    <name type="scientific">Ancylostoma ceylanicum</name>
    <dbReference type="NCBI Taxonomy" id="53326"/>
    <lineage>
        <taxon>Eukaryota</taxon>
        <taxon>Metazoa</taxon>
        <taxon>Ecdysozoa</taxon>
        <taxon>Nematoda</taxon>
        <taxon>Chromadorea</taxon>
        <taxon>Rhabditida</taxon>
        <taxon>Rhabditina</taxon>
        <taxon>Rhabditomorpha</taxon>
        <taxon>Strongyloidea</taxon>
        <taxon>Ancylostomatidae</taxon>
        <taxon>Ancylostomatinae</taxon>
        <taxon>Ancylostoma</taxon>
    </lineage>
</organism>
<evidence type="ECO:0000313" key="2">
    <source>
        <dbReference type="Proteomes" id="UP000024635"/>
    </source>
</evidence>
<reference evidence="2" key="1">
    <citation type="journal article" date="2015" name="Nat. Genet.">
        <title>The genome and transcriptome of the zoonotic hookworm Ancylostoma ceylanicum identify infection-specific gene families.</title>
        <authorList>
            <person name="Schwarz E.M."/>
            <person name="Hu Y."/>
            <person name="Antoshechkin I."/>
            <person name="Miller M.M."/>
            <person name="Sternberg P.W."/>
            <person name="Aroian R.V."/>
        </authorList>
    </citation>
    <scope>NUCLEOTIDE SEQUENCE</scope>
    <source>
        <strain evidence="2">HY135</strain>
    </source>
</reference>
<sequence>MCRKGEESELERVGRKRACNNLLKLEGKCELFKVGYTLSTYGVRVSLHDRFILMNWRIAESRRIGQSVGFLKHLYDFYS</sequence>
<comment type="caution">
    <text evidence="1">The sequence shown here is derived from an EMBL/GenBank/DDBJ whole genome shotgun (WGS) entry which is preliminary data.</text>
</comment>
<dbReference type="AlphaFoldDB" id="A0A016VAP8"/>
<gene>
    <name evidence="1" type="primary">Acey_s0014.g2457</name>
    <name evidence="1" type="ORF">Y032_0014g2457</name>
</gene>
<dbReference type="EMBL" id="JARK01001350">
    <property type="protein sequence ID" value="EYC24351.1"/>
    <property type="molecule type" value="Genomic_DNA"/>
</dbReference>
<accession>A0A016VAP8</accession>
<dbReference type="Proteomes" id="UP000024635">
    <property type="component" value="Unassembled WGS sequence"/>
</dbReference>
<evidence type="ECO:0000313" key="1">
    <source>
        <dbReference type="EMBL" id="EYC24351.1"/>
    </source>
</evidence>
<name>A0A016VAP8_9BILA</name>
<proteinExistence type="predicted"/>
<protein>
    <submittedName>
        <fullName evidence="1">Uncharacterized protein</fullName>
    </submittedName>
</protein>
<keyword evidence="2" id="KW-1185">Reference proteome</keyword>